<evidence type="ECO:0000256" key="4">
    <source>
        <dbReference type="PROSITE-ProRule" id="PRU00325"/>
    </source>
</evidence>
<evidence type="ECO:0000313" key="7">
    <source>
        <dbReference type="Proteomes" id="UP001280121"/>
    </source>
</evidence>
<dbReference type="Pfam" id="PF04434">
    <property type="entry name" value="SWIM"/>
    <property type="match status" value="1"/>
</dbReference>
<comment type="caution">
    <text evidence="6">The sequence shown here is derived from an EMBL/GenBank/DDBJ whole genome shotgun (WGS) entry which is preliminary data.</text>
</comment>
<proteinExistence type="predicted"/>
<keyword evidence="7" id="KW-1185">Reference proteome</keyword>
<sequence>MVLGTTTRGNWRGWGDVIRFDRHASIAKALSIVYLNVPYCICFFHLKQNLKPRLKGRKEVLDVYYKAAYCSTSRQFNLEMDEIKKIHHETYDTLMSIGLERWSRSQCPRRRYQMMTTNITEELNNCIQKARRLPITAAMEFLRDMLQRWFNDRRVQAGKNPTYLGKAAVGHYKERNEWSLTYNVYPIELTRYLVKDGKHDGLVDVEHRTCTCHNWDLDQLPCDHAIAVARFTKTNFNSLCHKYYIPDEVSSVIVLPPNSKRQAGRPKERRIPSVEEVHRQKKCSNCGEQGHNRMGCANLRRRPNNGQLNTSISVELPIQPIPTTRRQRACSVCHVLGHNHKTCPLVDHSLPMTDTPTDGETTHL</sequence>
<dbReference type="Gene3D" id="4.10.60.10">
    <property type="entry name" value="Zinc finger, CCHC-type"/>
    <property type="match status" value="1"/>
</dbReference>
<keyword evidence="3" id="KW-0862">Zinc</keyword>
<name>A0AAD9XAT1_9ROSI</name>
<dbReference type="InterPro" id="IPR006564">
    <property type="entry name" value="Znf_PMZ"/>
</dbReference>
<dbReference type="GO" id="GO:0008270">
    <property type="term" value="F:zinc ion binding"/>
    <property type="evidence" value="ECO:0007669"/>
    <property type="project" value="UniProtKB-KW"/>
</dbReference>
<dbReference type="PROSITE" id="PS50966">
    <property type="entry name" value="ZF_SWIM"/>
    <property type="match status" value="1"/>
</dbReference>
<dbReference type="PANTHER" id="PTHR31973">
    <property type="entry name" value="POLYPROTEIN, PUTATIVE-RELATED"/>
    <property type="match status" value="1"/>
</dbReference>
<feature type="domain" description="SWIM-type" evidence="5">
    <location>
        <begin position="192"/>
        <end position="233"/>
    </location>
</feature>
<dbReference type="Proteomes" id="UP001280121">
    <property type="component" value="Unassembled WGS sequence"/>
</dbReference>
<protein>
    <recommendedName>
        <fullName evidence="5">SWIM-type domain-containing protein</fullName>
    </recommendedName>
</protein>
<keyword evidence="2 4" id="KW-0863">Zinc-finger</keyword>
<dbReference type="AlphaFoldDB" id="A0AAD9XAT1"/>
<dbReference type="EMBL" id="JANJYI010000003">
    <property type="protein sequence ID" value="KAK2655791.1"/>
    <property type="molecule type" value="Genomic_DNA"/>
</dbReference>
<gene>
    <name evidence="6" type="ORF">Ddye_008843</name>
</gene>
<evidence type="ECO:0000256" key="3">
    <source>
        <dbReference type="ARBA" id="ARBA00022833"/>
    </source>
</evidence>
<evidence type="ECO:0000256" key="1">
    <source>
        <dbReference type="ARBA" id="ARBA00022723"/>
    </source>
</evidence>
<evidence type="ECO:0000256" key="2">
    <source>
        <dbReference type="ARBA" id="ARBA00022771"/>
    </source>
</evidence>
<keyword evidence="1" id="KW-0479">Metal-binding</keyword>
<evidence type="ECO:0000259" key="5">
    <source>
        <dbReference type="PROSITE" id="PS50966"/>
    </source>
</evidence>
<accession>A0AAD9XAT1</accession>
<evidence type="ECO:0000313" key="6">
    <source>
        <dbReference type="EMBL" id="KAK2655791.1"/>
    </source>
</evidence>
<dbReference type="PANTHER" id="PTHR31973:SF113">
    <property type="entry name" value="PROTEIN FAR1-RELATED SEQUENCE 5-LIKE"/>
    <property type="match status" value="1"/>
</dbReference>
<organism evidence="6 7">
    <name type="scientific">Dipteronia dyeriana</name>
    <dbReference type="NCBI Taxonomy" id="168575"/>
    <lineage>
        <taxon>Eukaryota</taxon>
        <taxon>Viridiplantae</taxon>
        <taxon>Streptophyta</taxon>
        <taxon>Embryophyta</taxon>
        <taxon>Tracheophyta</taxon>
        <taxon>Spermatophyta</taxon>
        <taxon>Magnoliopsida</taxon>
        <taxon>eudicotyledons</taxon>
        <taxon>Gunneridae</taxon>
        <taxon>Pentapetalae</taxon>
        <taxon>rosids</taxon>
        <taxon>malvids</taxon>
        <taxon>Sapindales</taxon>
        <taxon>Sapindaceae</taxon>
        <taxon>Hippocastanoideae</taxon>
        <taxon>Acereae</taxon>
        <taxon>Dipteronia</taxon>
    </lineage>
</organism>
<reference evidence="6" key="1">
    <citation type="journal article" date="2023" name="Plant J.">
        <title>Genome sequences and population genomics provide insights into the demographic history, inbreeding, and mutation load of two 'living fossil' tree species of Dipteronia.</title>
        <authorList>
            <person name="Feng Y."/>
            <person name="Comes H.P."/>
            <person name="Chen J."/>
            <person name="Zhu S."/>
            <person name="Lu R."/>
            <person name="Zhang X."/>
            <person name="Li P."/>
            <person name="Qiu J."/>
            <person name="Olsen K.M."/>
            <person name="Qiu Y."/>
        </authorList>
    </citation>
    <scope>NUCLEOTIDE SEQUENCE</scope>
    <source>
        <strain evidence="6">KIB01</strain>
    </source>
</reference>
<dbReference type="SMART" id="SM00575">
    <property type="entry name" value="ZnF_PMZ"/>
    <property type="match status" value="1"/>
</dbReference>
<dbReference type="InterPro" id="IPR007527">
    <property type="entry name" value="Znf_SWIM"/>
</dbReference>